<name>A0A1M6M102_9FIRM</name>
<keyword evidence="3" id="KW-1185">Reference proteome</keyword>
<organism evidence="2 3">
    <name type="scientific">Propionispora hippei DSM 15287</name>
    <dbReference type="NCBI Taxonomy" id="1123003"/>
    <lineage>
        <taxon>Bacteria</taxon>
        <taxon>Bacillati</taxon>
        <taxon>Bacillota</taxon>
        <taxon>Negativicutes</taxon>
        <taxon>Selenomonadales</taxon>
        <taxon>Sporomusaceae</taxon>
        <taxon>Propionispora</taxon>
    </lineage>
</organism>
<sequence length="147" mass="16731">MSNLADIIEQFILRRLSAENSDIVILKRNELADEIECAPSQISYVLSTRFTTEKGFIVESRRGLGGFIRIARLVAPTTLYEKVAAEIDEDTPLDDILAIVEYWQSHNLISAREAALITQYCAMLYDFVVPDRRVPLLRMIFITLGNH</sequence>
<dbReference type="RefSeq" id="WP_149735899.1">
    <property type="nucleotide sequence ID" value="NZ_FQZD01000037.1"/>
</dbReference>
<reference evidence="2 3" key="1">
    <citation type="submission" date="2016-11" db="EMBL/GenBank/DDBJ databases">
        <authorList>
            <person name="Varghese N."/>
            <person name="Submissions S."/>
        </authorList>
    </citation>
    <scope>NUCLEOTIDE SEQUENCE [LARGE SCALE GENOMIC DNA]</scope>
    <source>
        <strain evidence="2 3">DSM 15287</strain>
    </source>
</reference>
<gene>
    <name evidence="2" type="ORF">SAMN02745170_03287</name>
</gene>
<dbReference type="EMBL" id="FQZD01000037">
    <property type="protein sequence ID" value="SHJ77114.1"/>
    <property type="molecule type" value="Genomic_DNA"/>
</dbReference>
<dbReference type="InterPro" id="IPR040465">
    <property type="entry name" value="CtsR_N"/>
</dbReference>
<dbReference type="Pfam" id="PF05848">
    <property type="entry name" value="CtsR"/>
    <property type="match status" value="1"/>
</dbReference>
<accession>A0A1M6M102</accession>
<evidence type="ECO:0000313" key="2">
    <source>
        <dbReference type="EMBL" id="SHJ77114.1"/>
    </source>
</evidence>
<feature type="domain" description="CtsR N-terminal HTH" evidence="1">
    <location>
        <begin position="3"/>
        <end position="73"/>
    </location>
</feature>
<proteinExistence type="predicted"/>
<dbReference type="OrthoDB" id="1680813at2"/>
<evidence type="ECO:0000259" key="1">
    <source>
        <dbReference type="Pfam" id="PF05848"/>
    </source>
</evidence>
<dbReference type="AlphaFoldDB" id="A0A1M6M102"/>
<protein>
    <submittedName>
        <fullName evidence="2">Transcriptional regulator CtsR</fullName>
    </submittedName>
</protein>
<dbReference type="Proteomes" id="UP000322917">
    <property type="component" value="Unassembled WGS sequence"/>
</dbReference>
<dbReference type="Gene3D" id="3.30.56.130">
    <property type="entry name" value="Transcriptional regulator CtsR, winged HTH domain"/>
    <property type="match status" value="1"/>
</dbReference>
<dbReference type="InterPro" id="IPR041902">
    <property type="entry name" value="CtsR_N_sf"/>
</dbReference>
<evidence type="ECO:0000313" key="3">
    <source>
        <dbReference type="Proteomes" id="UP000322917"/>
    </source>
</evidence>